<feature type="coiled-coil region" evidence="1">
    <location>
        <begin position="37"/>
        <end position="78"/>
    </location>
</feature>
<organism evidence="2 3">
    <name type="scientific">Crateriforma conspicua</name>
    <dbReference type="NCBI Taxonomy" id="2527996"/>
    <lineage>
        <taxon>Bacteria</taxon>
        <taxon>Pseudomonadati</taxon>
        <taxon>Planctomycetota</taxon>
        <taxon>Planctomycetia</taxon>
        <taxon>Planctomycetales</taxon>
        <taxon>Planctomycetaceae</taxon>
        <taxon>Crateriforma</taxon>
    </lineage>
</organism>
<evidence type="ECO:0000256" key="1">
    <source>
        <dbReference type="SAM" id="Coils"/>
    </source>
</evidence>
<dbReference type="Proteomes" id="UP000316476">
    <property type="component" value="Unassembled WGS sequence"/>
</dbReference>
<evidence type="ECO:0000313" key="3">
    <source>
        <dbReference type="Proteomes" id="UP000316476"/>
    </source>
</evidence>
<dbReference type="OrthoDB" id="254153at2"/>
<comment type="caution">
    <text evidence="2">The sequence shown here is derived from an EMBL/GenBank/DDBJ whole genome shotgun (WGS) entry which is preliminary data.</text>
</comment>
<dbReference type="AlphaFoldDB" id="A0A5C6FUA0"/>
<dbReference type="EMBL" id="SJPZ01000001">
    <property type="protein sequence ID" value="TWU65145.1"/>
    <property type="molecule type" value="Genomic_DNA"/>
</dbReference>
<keyword evidence="1" id="KW-0175">Coiled coil</keyword>
<dbReference type="RefSeq" id="WP_146410811.1">
    <property type="nucleotide sequence ID" value="NZ_SJPZ01000001.1"/>
</dbReference>
<gene>
    <name evidence="2" type="ORF">V7x_06910</name>
</gene>
<protein>
    <submittedName>
        <fullName evidence="2">Uncharacterized protein</fullName>
    </submittedName>
</protein>
<proteinExistence type="predicted"/>
<accession>A0A5C6FUA0</accession>
<evidence type="ECO:0000313" key="2">
    <source>
        <dbReference type="EMBL" id="TWU65145.1"/>
    </source>
</evidence>
<sequence length="286" mass="31647">MTDTATSHRPGRRFGIQLAPLVDLLLIVVFAQFMDVRETANEQRAAAQQSVAELQRQRDAAEQQASIARQNQQAARQAAQRQAMRTRQAMSTIAQAFDLPLPTLKRLNEMVGDEDDGSADVVRAMSEQVAQASPEEVVRFLVGHAELLKRAEIWHVHADPNRRVLLSAGDRGLSMRLERRGQDNRTAEMEDQLFAAYKQLPQPKGLVVILASYSPEAVAGVYQPMIDALPHALERMRTDLPATRFEYTVLGATPLPDVIAKQTDTLIPLTESTDTPAVDASNETTD</sequence>
<reference evidence="2 3" key="1">
    <citation type="submission" date="2019-02" db="EMBL/GenBank/DDBJ databases">
        <title>Deep-cultivation of Planctomycetes and their phenomic and genomic characterization uncovers novel biology.</title>
        <authorList>
            <person name="Wiegand S."/>
            <person name="Jogler M."/>
            <person name="Boedeker C."/>
            <person name="Pinto D."/>
            <person name="Vollmers J."/>
            <person name="Rivas-Marin E."/>
            <person name="Kohn T."/>
            <person name="Peeters S.H."/>
            <person name="Heuer A."/>
            <person name="Rast P."/>
            <person name="Oberbeckmann S."/>
            <person name="Bunk B."/>
            <person name="Jeske O."/>
            <person name="Meyerdierks A."/>
            <person name="Storesund J.E."/>
            <person name="Kallscheuer N."/>
            <person name="Luecker S."/>
            <person name="Lage O.M."/>
            <person name="Pohl T."/>
            <person name="Merkel B.J."/>
            <person name="Hornburger P."/>
            <person name="Mueller R.-W."/>
            <person name="Bruemmer F."/>
            <person name="Labrenz M."/>
            <person name="Spormann A.M."/>
            <person name="Op Den Camp H."/>
            <person name="Overmann J."/>
            <person name="Amann R."/>
            <person name="Jetten M.S.M."/>
            <person name="Mascher T."/>
            <person name="Medema M.H."/>
            <person name="Devos D.P."/>
            <person name="Kaster A.-K."/>
            <person name="Ovreas L."/>
            <person name="Rohde M."/>
            <person name="Galperin M.Y."/>
            <person name="Jogler C."/>
        </authorList>
    </citation>
    <scope>NUCLEOTIDE SEQUENCE [LARGE SCALE GENOMIC DNA]</scope>
    <source>
        <strain evidence="2 3">V7</strain>
    </source>
</reference>
<name>A0A5C6FUA0_9PLAN</name>